<proteinExistence type="predicted"/>
<evidence type="ECO:0000256" key="1">
    <source>
        <dbReference type="SAM" id="MobiDB-lite"/>
    </source>
</evidence>
<name>A0A2W4U7D0_9CYAN</name>
<feature type="region of interest" description="Disordered" evidence="1">
    <location>
        <begin position="93"/>
        <end position="153"/>
    </location>
</feature>
<feature type="compositionally biased region" description="Low complexity" evidence="1">
    <location>
        <begin position="122"/>
        <end position="134"/>
    </location>
</feature>
<comment type="caution">
    <text evidence="2">The sequence shown here is derived from an EMBL/GenBank/DDBJ whole genome shotgun (WGS) entry which is preliminary data.</text>
</comment>
<reference evidence="2 3" key="2">
    <citation type="submission" date="2018-06" db="EMBL/GenBank/DDBJ databases">
        <title>Metagenomic assembly of (sub)arctic Cyanobacteria and their associated microbiome from non-axenic cultures.</title>
        <authorList>
            <person name="Baurain D."/>
        </authorList>
    </citation>
    <scope>NUCLEOTIDE SEQUENCE [LARGE SCALE GENOMIC DNA]</scope>
    <source>
        <strain evidence="2">ULC129bin1</strain>
    </source>
</reference>
<dbReference type="EMBL" id="QBMC01000074">
    <property type="protein sequence ID" value="PZO16883.1"/>
    <property type="molecule type" value="Genomic_DNA"/>
</dbReference>
<accession>A0A2W4U7D0</accession>
<evidence type="ECO:0000313" key="2">
    <source>
        <dbReference type="EMBL" id="PZO16883.1"/>
    </source>
</evidence>
<protein>
    <submittedName>
        <fullName evidence="2">Uncharacterized protein</fullName>
    </submittedName>
</protein>
<sequence>MEVKERSPTTFVCTPRVEGETNALVTTAPINAVVAHITQETQGEYGPYQSVLFESAELKYGKLWRALKPQEAQSLHKGQAVALTPVIKKSKESGNICLPTTPAQPQSAKPQTQRPTPPSQPAKPAAVQPAQSSQLGRLAQTPPPPAQPASENRREQIAAYVDSMGDLYAHCLQVAQQKLEAGTYSETIRCMASSLFISAQRRFLLTSPK</sequence>
<reference evidence="3" key="1">
    <citation type="submission" date="2018-04" db="EMBL/GenBank/DDBJ databases">
        <authorList>
            <person name="Cornet L."/>
        </authorList>
    </citation>
    <scope>NUCLEOTIDE SEQUENCE [LARGE SCALE GENOMIC DNA]</scope>
</reference>
<dbReference type="AlphaFoldDB" id="A0A2W4U7D0"/>
<organism evidence="2 3">
    <name type="scientific">Leptolyngbya foveolarum</name>
    <dbReference type="NCBI Taxonomy" id="47253"/>
    <lineage>
        <taxon>Bacteria</taxon>
        <taxon>Bacillati</taxon>
        <taxon>Cyanobacteriota</taxon>
        <taxon>Cyanophyceae</taxon>
        <taxon>Leptolyngbyales</taxon>
        <taxon>Leptolyngbyaceae</taxon>
        <taxon>Leptolyngbya group</taxon>
        <taxon>Leptolyngbya</taxon>
    </lineage>
</organism>
<evidence type="ECO:0000313" key="3">
    <source>
        <dbReference type="Proteomes" id="UP000249354"/>
    </source>
</evidence>
<gene>
    <name evidence="2" type="ORF">DCF25_11860</name>
</gene>
<dbReference type="Proteomes" id="UP000249354">
    <property type="component" value="Unassembled WGS sequence"/>
</dbReference>